<dbReference type="InterPro" id="IPR005743">
    <property type="entry name" value="GyrA"/>
</dbReference>
<accession>A0A4P9C9J7</accession>
<comment type="subcellular location">
    <subcellularLocation>
        <location evidence="9">Cytoplasm</location>
    </subcellularLocation>
</comment>
<evidence type="ECO:0000256" key="6">
    <source>
        <dbReference type="ARBA" id="ARBA00023125"/>
    </source>
</evidence>
<feature type="domain" description="Topo IIA-type catalytic" evidence="12">
    <location>
        <begin position="36"/>
        <end position="508"/>
    </location>
</feature>
<organism evidence="13 14">
    <name type="scientific">Eubacterium maltosivorans</name>
    <dbReference type="NCBI Taxonomy" id="2041044"/>
    <lineage>
        <taxon>Bacteria</taxon>
        <taxon>Bacillati</taxon>
        <taxon>Bacillota</taxon>
        <taxon>Clostridia</taxon>
        <taxon>Eubacteriales</taxon>
        <taxon>Eubacteriaceae</taxon>
        <taxon>Eubacterium</taxon>
    </lineage>
</organism>
<comment type="similarity">
    <text evidence="2 9">Belongs to the type II topoisomerase GyrA/ParC subunit family.</text>
</comment>
<dbReference type="Gene3D" id="3.90.199.10">
    <property type="entry name" value="Topoisomerase II, domain 5"/>
    <property type="match status" value="1"/>
</dbReference>
<evidence type="ECO:0000256" key="9">
    <source>
        <dbReference type="HAMAP-Rule" id="MF_01897"/>
    </source>
</evidence>
<dbReference type="GO" id="GO:0006265">
    <property type="term" value="P:DNA topological change"/>
    <property type="evidence" value="ECO:0007669"/>
    <property type="project" value="UniProtKB-UniRule"/>
</dbReference>
<dbReference type="GO" id="GO:0005694">
    <property type="term" value="C:chromosome"/>
    <property type="evidence" value="ECO:0007669"/>
    <property type="project" value="InterPro"/>
</dbReference>
<dbReference type="PANTHER" id="PTHR43493:SF5">
    <property type="entry name" value="DNA GYRASE SUBUNIT A, CHLOROPLASTIC_MITOCHONDRIAL"/>
    <property type="match status" value="1"/>
</dbReference>
<evidence type="ECO:0000313" key="14">
    <source>
        <dbReference type="Proteomes" id="UP000218387"/>
    </source>
</evidence>
<gene>
    <name evidence="9" type="primary">gyrA</name>
    <name evidence="13" type="ORF">CPZ25_013280</name>
</gene>
<evidence type="ECO:0000256" key="3">
    <source>
        <dbReference type="ARBA" id="ARBA00022741"/>
    </source>
</evidence>
<dbReference type="Gene3D" id="2.120.10.90">
    <property type="entry name" value="DNA gyrase/topoisomerase IV, subunit A, C-terminal"/>
    <property type="match status" value="1"/>
</dbReference>
<feature type="active site" description="O-(5'-phospho-DNA)-tyrosine intermediate" evidence="9 10">
    <location>
        <position position="124"/>
    </location>
</feature>
<dbReference type="GO" id="GO:0005524">
    <property type="term" value="F:ATP binding"/>
    <property type="evidence" value="ECO:0007669"/>
    <property type="project" value="UniProtKB-UniRule"/>
</dbReference>
<dbReference type="SUPFAM" id="SSF101904">
    <property type="entry name" value="GyrA/ParC C-terminal domain-like"/>
    <property type="match status" value="1"/>
</dbReference>
<dbReference type="GO" id="GO:0009330">
    <property type="term" value="C:DNA topoisomerase type II (double strand cut, ATP-hydrolyzing) complex"/>
    <property type="evidence" value="ECO:0007669"/>
    <property type="project" value="TreeGrafter"/>
</dbReference>
<keyword evidence="7 9" id="KW-0413">Isomerase</keyword>
<dbReference type="PANTHER" id="PTHR43493">
    <property type="entry name" value="DNA GYRASE/TOPOISOMERASE SUBUNIT A"/>
    <property type="match status" value="1"/>
</dbReference>
<evidence type="ECO:0000256" key="8">
    <source>
        <dbReference type="ARBA" id="ARBA00063644"/>
    </source>
</evidence>
<dbReference type="GO" id="GO:0005737">
    <property type="term" value="C:cytoplasm"/>
    <property type="evidence" value="ECO:0007669"/>
    <property type="project" value="UniProtKB-SubCell"/>
</dbReference>
<dbReference type="FunFam" id="1.10.268.10:FF:000001">
    <property type="entry name" value="DNA gyrase subunit A"/>
    <property type="match status" value="1"/>
</dbReference>
<dbReference type="Gene3D" id="3.30.1360.40">
    <property type="match status" value="1"/>
</dbReference>
<dbReference type="SMART" id="SM00434">
    <property type="entry name" value="TOP4c"/>
    <property type="match status" value="1"/>
</dbReference>
<keyword evidence="9" id="KW-0963">Cytoplasm</keyword>
<dbReference type="InterPro" id="IPR006691">
    <property type="entry name" value="GyrA/parC_rep"/>
</dbReference>
<protein>
    <recommendedName>
        <fullName evidence="9">DNA gyrase subunit A</fullName>
        <ecNumber evidence="9">5.6.2.2</ecNumber>
    </recommendedName>
</protein>
<name>A0A4P9C9J7_EUBML</name>
<dbReference type="EC" id="5.6.2.2" evidence="9"/>
<dbReference type="Pfam" id="PF03989">
    <property type="entry name" value="DNA_gyraseA_C"/>
    <property type="match status" value="6"/>
</dbReference>
<comment type="function">
    <text evidence="9">A type II topoisomerase that negatively supercoils closed circular double-stranded (ds) DNA in an ATP-dependent manner to modulate DNA topology and maintain chromosomes in an underwound state. Negative supercoiling favors strand separation, and DNA replication, transcription, recombination and repair, all of which involve strand separation. Also able to catalyze the interconversion of other topological isomers of dsDNA rings, including catenanes and knotted rings. Type II topoisomerases break and join 2 DNA strands simultaneously in an ATP-dependent manner.</text>
</comment>
<keyword evidence="14" id="KW-1185">Reference proteome</keyword>
<comment type="catalytic activity">
    <reaction evidence="1 9 10">
        <text>ATP-dependent breakage, passage and rejoining of double-stranded DNA.</text>
        <dbReference type="EC" id="5.6.2.2"/>
    </reaction>
</comment>
<feature type="short sequence motif" description="GyrA-box" evidence="9">
    <location>
        <begin position="535"/>
        <end position="541"/>
    </location>
</feature>
<dbReference type="InterPro" id="IPR013757">
    <property type="entry name" value="Topo_IIA_A_a_sf"/>
</dbReference>
<dbReference type="NCBIfam" id="NF004043">
    <property type="entry name" value="PRK05560.1"/>
    <property type="match status" value="1"/>
</dbReference>
<dbReference type="GO" id="GO:0006261">
    <property type="term" value="P:DNA-templated DNA replication"/>
    <property type="evidence" value="ECO:0007669"/>
    <property type="project" value="UniProtKB-UniRule"/>
</dbReference>
<evidence type="ECO:0000256" key="10">
    <source>
        <dbReference type="PROSITE-ProRule" id="PRU01384"/>
    </source>
</evidence>
<dbReference type="InterPro" id="IPR013760">
    <property type="entry name" value="Topo_IIA-like_dom_sf"/>
</dbReference>
<dbReference type="GO" id="GO:0003677">
    <property type="term" value="F:DNA binding"/>
    <property type="evidence" value="ECO:0007669"/>
    <property type="project" value="UniProtKB-UniRule"/>
</dbReference>
<evidence type="ECO:0000256" key="7">
    <source>
        <dbReference type="ARBA" id="ARBA00023235"/>
    </source>
</evidence>
<keyword evidence="4 9" id="KW-0067">ATP-binding</keyword>
<dbReference type="HAMAP" id="MF_01897">
    <property type="entry name" value="GyrA"/>
    <property type="match status" value="1"/>
</dbReference>
<evidence type="ECO:0000256" key="1">
    <source>
        <dbReference type="ARBA" id="ARBA00000185"/>
    </source>
</evidence>
<dbReference type="NCBIfam" id="TIGR01063">
    <property type="entry name" value="gyrA"/>
    <property type="match status" value="1"/>
</dbReference>
<dbReference type="SUPFAM" id="SSF56719">
    <property type="entry name" value="Type II DNA topoisomerase"/>
    <property type="match status" value="1"/>
</dbReference>
<keyword evidence="11" id="KW-0175">Coiled coil</keyword>
<comment type="miscellaneous">
    <text evidence="9">Few gyrases are as efficient as E.coli at forming negative supercoils. Not all organisms have 2 type II topoisomerases; in organisms with a single type II topoisomerase this enzyme also has to decatenate newly replicated chromosomes.</text>
</comment>
<dbReference type="InterPro" id="IPR050220">
    <property type="entry name" value="Type_II_DNA_Topoisomerases"/>
</dbReference>
<dbReference type="EMBL" id="CP029487">
    <property type="protein sequence ID" value="QCT72257.1"/>
    <property type="molecule type" value="Genomic_DNA"/>
</dbReference>
<feature type="coiled-coil region" evidence="11">
    <location>
        <begin position="446"/>
        <end position="487"/>
    </location>
</feature>
<dbReference type="FunFam" id="3.90.199.10:FF:000001">
    <property type="entry name" value="DNA gyrase subunit A"/>
    <property type="match status" value="1"/>
</dbReference>
<dbReference type="Pfam" id="PF00521">
    <property type="entry name" value="DNA_topoisoIV"/>
    <property type="match status" value="1"/>
</dbReference>
<dbReference type="Gene3D" id="1.10.268.10">
    <property type="entry name" value="Topoisomerase, domain 3"/>
    <property type="match status" value="1"/>
</dbReference>
<dbReference type="Proteomes" id="UP000218387">
    <property type="component" value="Chromosome"/>
</dbReference>
<proteinExistence type="inferred from homology"/>
<dbReference type="FunFam" id="2.120.10.90:FF:000005">
    <property type="entry name" value="DNA topoisomerase 4 subunit A"/>
    <property type="match status" value="1"/>
</dbReference>
<evidence type="ECO:0000256" key="5">
    <source>
        <dbReference type="ARBA" id="ARBA00023029"/>
    </source>
</evidence>
<comment type="subunit">
    <text evidence="9">Heterotetramer, composed of two GyrA and two GyrB chains. In the heterotetramer, GyrA contains the active site tyrosine that forms a transient covalent intermediate with DNA, while GyrB binds cofactors and catalyzes ATP hydrolysis.</text>
</comment>
<dbReference type="NCBIfam" id="NF004044">
    <property type="entry name" value="PRK05561.1"/>
    <property type="match status" value="1"/>
</dbReference>
<keyword evidence="5 9" id="KW-0799">Topoisomerase</keyword>
<dbReference type="InterPro" id="IPR035516">
    <property type="entry name" value="Gyrase/topoIV_suA_C"/>
</dbReference>
<dbReference type="FunFam" id="3.30.1360.40:FF:000002">
    <property type="entry name" value="DNA gyrase subunit A"/>
    <property type="match status" value="1"/>
</dbReference>
<keyword evidence="3 9" id="KW-0547">Nucleotide-binding</keyword>
<keyword evidence="6 9" id="KW-0238">DNA-binding</keyword>
<dbReference type="KEGG" id="emt:CPZ25_013280"/>
<dbReference type="InterPro" id="IPR013758">
    <property type="entry name" value="Topo_IIA_A/C_ab"/>
</dbReference>
<sequence>MDEIIEYDRIKEVNIEEEMKSCYVDYAMSVIIGRALPDVRDGLKPVHRRILYAMSELGMTPDKPTRKSARIVGEVLGKYHPHGDIAVYDAMVRMAQEFSTRYMTIFGQGNFGSIDGDGAAAMRYTEAKMSKIALEMLRDINKDTVDFIPNFDESEMEPEVLPARVPHLLVNGSAGIAVGMATNIPPHNLGEVVDGTIAYIDNPDITIDELMTHIKGPDFPTAGILLGKSGIKEAYRTGRGRIKIRSKVEMETTKKGRKQIVVTEIPYMVNKSKLVEKIAELVKEKRVEGIADLRDETDLKKGIRIVIELKRDANETIILNQLYKHTQLQDTFGVIMLALVGNEYDKKKLEPKVLNLKQVLHYYVEHQKEIITRRTIFDLKKAEARAHILEGLRIALDNIDEVIALIRAAKDGKEAKIQLMERFALTEIQAQAILDMRLQRLTGLEREKIEEEYAELQKMIAEYKAILADEQLVLNIIKDELTEIKEKYGDERRTSFDIDVEDFDVEDLIEEEEVVITMTHIGYVKRISADTYRSQKRGGKGITALSTRENDFVEHLFTTTTHHFLLFFSNKGKVYRLKAFEVPEGGRTARGTAIVNILQLDPDEKITTMIPVKEFTADKCLIMATKQGIIKKTDLTEYDSSRKNGIIGINLREGDELINVRLVEENEEIVMGTQKGYAIRFASEEVRPLKRTSIGVRGIELRDDDVVVGMDIVSDDLFVLCVSDNGYGKLTSGDQYRSQKRGGKGVQTYKVTKKTGELVGFCVISRDGEIMMINNQGVVIKLEGNDISTVGRNTQGVRLMKLQAGEQIATISKVYKEDPEEDIEDGQVSIMDEK</sequence>
<dbReference type="InterPro" id="IPR002205">
    <property type="entry name" value="Topo_IIA_dom_A"/>
</dbReference>
<reference evidence="13 14" key="1">
    <citation type="submission" date="2018-05" db="EMBL/GenBank/DDBJ databases">
        <title>Genome comparison of Eubacterium sp.</title>
        <authorList>
            <person name="Feng Y."/>
            <person name="Sanchez-Andrea I."/>
            <person name="Stams A.J.M."/>
            <person name="De Vos W.M."/>
        </authorList>
    </citation>
    <scope>NUCLEOTIDE SEQUENCE [LARGE SCALE GENOMIC DNA]</scope>
    <source>
        <strain evidence="13 14">YI</strain>
    </source>
</reference>
<evidence type="ECO:0000256" key="11">
    <source>
        <dbReference type="SAM" id="Coils"/>
    </source>
</evidence>
<dbReference type="PROSITE" id="PS52040">
    <property type="entry name" value="TOPO_IIA"/>
    <property type="match status" value="1"/>
</dbReference>
<evidence type="ECO:0000313" key="13">
    <source>
        <dbReference type="EMBL" id="QCT72257.1"/>
    </source>
</evidence>
<dbReference type="AlphaFoldDB" id="A0A4P9C9J7"/>
<evidence type="ECO:0000256" key="2">
    <source>
        <dbReference type="ARBA" id="ARBA00008263"/>
    </source>
</evidence>
<dbReference type="CDD" id="cd00187">
    <property type="entry name" value="TOP4c"/>
    <property type="match status" value="1"/>
</dbReference>
<evidence type="ECO:0000259" key="12">
    <source>
        <dbReference type="PROSITE" id="PS52040"/>
    </source>
</evidence>
<comment type="subunit">
    <text evidence="8">Heterotetramer composed of ParC and ParE.</text>
</comment>
<evidence type="ECO:0000256" key="4">
    <source>
        <dbReference type="ARBA" id="ARBA00022840"/>
    </source>
</evidence>
<dbReference type="GO" id="GO:0034335">
    <property type="term" value="F:DNA negative supercoiling activity"/>
    <property type="evidence" value="ECO:0007669"/>
    <property type="project" value="UniProtKB-ARBA"/>
</dbReference>